<evidence type="ECO:0000313" key="5">
    <source>
        <dbReference type="Proteomes" id="UP001276902"/>
    </source>
</evidence>
<evidence type="ECO:0000256" key="1">
    <source>
        <dbReference type="ARBA" id="ARBA00022737"/>
    </source>
</evidence>
<feature type="signal peptide" evidence="3">
    <location>
        <begin position="1"/>
        <end position="26"/>
    </location>
</feature>
<evidence type="ECO:0000256" key="2">
    <source>
        <dbReference type="PROSITE-ProRule" id="PRU00591"/>
    </source>
</evidence>
<dbReference type="EMBL" id="JALDAW010000016">
    <property type="protein sequence ID" value="MDY5168771.1"/>
    <property type="molecule type" value="Genomic_DNA"/>
</dbReference>
<dbReference type="Gene3D" id="2.10.270.10">
    <property type="entry name" value="Cholin Binding"/>
    <property type="match status" value="1"/>
</dbReference>
<dbReference type="SUPFAM" id="SSF69360">
    <property type="entry name" value="Cell wall binding repeat"/>
    <property type="match status" value="1"/>
</dbReference>
<dbReference type="InterPro" id="IPR018337">
    <property type="entry name" value="Cell_wall/Cho-bd_repeat"/>
</dbReference>
<evidence type="ECO:0000313" key="4">
    <source>
        <dbReference type="EMBL" id="MDY5168771.1"/>
    </source>
</evidence>
<sequence length="1514" mass="162272">MKRIRRIICSSFLCAALVGSTCIVSAEKGFEESMAVKEIISFVGYEADAGQPYQIIRLKEKIAEAEIAFPQTLTVNLAGKTEPETLAVSWQTAEDYANSTYDTYIFTPVWDTSEYELAFENDMSPFIEVQITQGIEENLTNTINNTYSNVITLGTGETYANFSALFNEPSIQGDVVVSLTSDIKETRNANEGPLVIPDRFTSLIIQSDNEGIQRAFSINEEIDDVTDELRSLYANGRSLIISKDIVFSSPMSSEFNIGNYPASIYGGGYNADVTGDTSIEFNGVLERGNIFGGGFNSNVDGDTKVTIGGEVYGIVAGGGYAEAGENDKTALTLNANVSGSATINITNASQYVKYVRGGGVAYQANAKNVTGKHVLNANVDKDVKITIDGVIANYDFAIIGGGYAECEPLYEFQAELQANVSGDIELNFEGNAKGDSSNHFGVYGGGYAKSIASTNINSRNVTATALVLGNTEINAVKDVINLNRQSKSQTFRCLYGGGYASGLSADATVTGDTIIRTARPVFESKSGVFGGGYAVSSGTADVKGTTHITIQPILNQSSSYQNANGVFGGGHAVGNYDPAISGQTFKPSQANVGNTEITIKKGAIMAAGNTSPGASLVGGGFADGDERNINNDCPEITKVLGNVKITIEDEITLASAFIGGGTVISAGDASVGGFIDIKLGDNCKINKTYQGGGLTKPGIQSSYFSPVIKADVTGDIRAEFGNNIYFNEIFIGGGYANLSDSSVNVGGKIKSKFLGGATIASAYVAAGCVFTSASNAEANVLGGLDILINGNFNVQSYYGAGRALGSYSSADIGKSGSPVTVVTKFLGSGDNTIVSTNSLFNGGYAKNLAHANIYGDVSLICDGTRPVKLLIGGGYSKDAVANIYGSVNLSFSNFNSALEKNIYSGGYAADYGESKINGNVVAEYKNMTIDTLVGAGGYIENDGSESFVDIEGNSTLVFSKIKASALDLLSGGIGAEAEVKAKITGTCYIKLEGENEITGTFASGGYSFSEANQVEYHITGIQNLPIQFNGVYKNCLVNNGIYVYIGDGSEVTEVDSYFLSAINSIIIAKNATLNLADEPLTSGAVNTNHLFWGVKNLTIQEGGKLSLVNSSSTKMQEAISNEYIGNGTLVLEAGKSLSIGGTAAGTTQLEIQGSPAKDQVYVTVANGGSEVFNYTSDSLNLNKEESGNTHTWKLVEAEIPVNSISGITEGKEYFKGDTLAFTAFGNGMENNTPSLNNKRWLPSKCLIDTAEINLDSAYSGTINTANLSTGAHKLSITFTEQRYDGSDWSNTGRDDIKEVTFTLKEKSNTPSSGGGSYAPSTKKEGFVENSGKTYYYINGKPADNGFILLDKDQQLVQALSPDQFIQKPTTADAVYYIKEDRTIAKNEWVVLDQNGNFVDTMPLNEFKDSYGEEYKLYAAREDGQLVQSWLEVNGVWFYFLEDYSARYQYWQAHWNDWYLFEHYTYVTNRWQPTSEGRWYYLDSEGRMVRNQWIDGCWIDEYGIYWSPIYTPENE</sequence>
<protein>
    <submittedName>
        <fullName evidence="4">Uncharacterized protein</fullName>
    </submittedName>
</protein>
<accession>A0AB35UPP6</accession>
<feature type="chain" id="PRO_5044346881" evidence="3">
    <location>
        <begin position="27"/>
        <end position="1514"/>
    </location>
</feature>
<reference evidence="4" key="1">
    <citation type="submission" date="2022-03" db="EMBL/GenBank/DDBJ databases">
        <title>First case of bacteraemia caused by Dielma fastidiosa in a patient hospitalised with diverticulitis.</title>
        <authorList>
            <person name="Forman-Ankjaer B."/>
            <person name="Hvid-Jensen F."/>
            <person name="Kobel C.M."/>
            <person name="Greve T."/>
        </authorList>
    </citation>
    <scope>NUCLEOTIDE SEQUENCE</scope>
    <source>
        <strain evidence="4">AUH_DF_2021</strain>
    </source>
</reference>
<dbReference type="PROSITE" id="PS51170">
    <property type="entry name" value="CW"/>
    <property type="match status" value="1"/>
</dbReference>
<comment type="caution">
    <text evidence="4">The sequence shown here is derived from an EMBL/GenBank/DDBJ whole genome shotgun (WGS) entry which is preliminary data.</text>
</comment>
<gene>
    <name evidence="4" type="ORF">MQE39_11665</name>
</gene>
<dbReference type="Proteomes" id="UP001276902">
    <property type="component" value="Unassembled WGS sequence"/>
</dbReference>
<dbReference type="RefSeq" id="WP_320883909.1">
    <property type="nucleotide sequence ID" value="NZ_BAABZA010000003.1"/>
</dbReference>
<keyword evidence="3" id="KW-0732">Signal</keyword>
<name>A0AB35UPP6_9FIRM</name>
<keyword evidence="1" id="KW-0677">Repeat</keyword>
<evidence type="ECO:0000256" key="3">
    <source>
        <dbReference type="SAM" id="SignalP"/>
    </source>
</evidence>
<proteinExistence type="predicted"/>
<organism evidence="4 5">
    <name type="scientific">Dielma fastidiosa</name>
    <dbReference type="NCBI Taxonomy" id="1034346"/>
    <lineage>
        <taxon>Bacteria</taxon>
        <taxon>Bacillati</taxon>
        <taxon>Bacillota</taxon>
        <taxon>Erysipelotrichia</taxon>
        <taxon>Erysipelotrichales</taxon>
        <taxon>Erysipelotrichaceae</taxon>
        <taxon>Dielma</taxon>
    </lineage>
</organism>
<feature type="repeat" description="Cell wall-binding" evidence="2">
    <location>
        <begin position="1467"/>
        <end position="1487"/>
    </location>
</feature>